<gene>
    <name evidence="1" type="ORF">JHE00_28210</name>
</gene>
<name>A0A934V757_9PSEU</name>
<dbReference type="RefSeq" id="WP_200323847.1">
    <property type="nucleotide sequence ID" value="NZ_JAENJH010000009.1"/>
</dbReference>
<dbReference type="EMBL" id="JAENJH010000009">
    <property type="protein sequence ID" value="MBK1788232.1"/>
    <property type="molecule type" value="Genomic_DNA"/>
</dbReference>
<proteinExistence type="predicted"/>
<protein>
    <submittedName>
        <fullName evidence="1">Uncharacterized protein</fullName>
    </submittedName>
</protein>
<organism evidence="1 2">
    <name type="scientific">Prauserella cavernicola</name>
    <dbReference type="NCBI Taxonomy" id="2800127"/>
    <lineage>
        <taxon>Bacteria</taxon>
        <taxon>Bacillati</taxon>
        <taxon>Actinomycetota</taxon>
        <taxon>Actinomycetes</taxon>
        <taxon>Pseudonocardiales</taxon>
        <taxon>Pseudonocardiaceae</taxon>
        <taxon>Prauserella</taxon>
    </lineage>
</organism>
<reference evidence="1" key="1">
    <citation type="submission" date="2020-12" db="EMBL/GenBank/DDBJ databases">
        <title>Prauserella sp. ASG 168, a novel actinomycete isolated from cave rock.</title>
        <authorList>
            <person name="Suriyachadkun C."/>
        </authorList>
    </citation>
    <scope>NUCLEOTIDE SEQUENCE</scope>
    <source>
        <strain evidence="1">ASG 168</strain>
    </source>
</reference>
<accession>A0A934V757</accession>
<keyword evidence="2" id="KW-1185">Reference proteome</keyword>
<evidence type="ECO:0000313" key="1">
    <source>
        <dbReference type="EMBL" id="MBK1788232.1"/>
    </source>
</evidence>
<dbReference type="Proteomes" id="UP000635245">
    <property type="component" value="Unassembled WGS sequence"/>
</dbReference>
<evidence type="ECO:0000313" key="2">
    <source>
        <dbReference type="Proteomes" id="UP000635245"/>
    </source>
</evidence>
<dbReference type="AlphaFoldDB" id="A0A934V757"/>
<comment type="caution">
    <text evidence="1">The sequence shown here is derived from an EMBL/GenBank/DDBJ whole genome shotgun (WGS) entry which is preliminary data.</text>
</comment>
<sequence>MPTAIRSVRQQQRQLSAELRARAKTWAEIASEFAERYHVNMRAAFRLAHGWSQREAADSWNERWPADPKTFKNFSYWEQWPADTGHAPSLEVLSRLAELYTCQLADLVSDVADFRSADEAYRHNEQLSVLDNAGNTDSAMREFVTRLDQIDVHELATMVTTWARSNGNNVNRRALLLKVSAALSLASTSPALADDVEDSPAPVAPPLDDFSGIWHSRYVYPSTGRAKNFTGEHYVVMRQHGDRLIGQSLPHSIGSRMRLELAVHKSVATGTWREQTSPTGYYKGATYHGTMQLVIDPAGRRMTGLWLGFGRDFTINSGQWELALSETTISKAAQRGYHDKA</sequence>